<dbReference type="EnsemblPlants" id="OMERI04G03230.1">
    <property type="protein sequence ID" value="OMERI04G03230.1"/>
    <property type="gene ID" value="OMERI04G03230"/>
</dbReference>
<feature type="region of interest" description="Disordered" evidence="1">
    <location>
        <begin position="54"/>
        <end position="92"/>
    </location>
</feature>
<accession>A0A0E0DB11</accession>
<sequence length="92" mass="10341">MGGPDGQGAVAFDGGRRGTQHSRCRQGVANRELPLVMHIGAGGMDGATLGLRRPMLQGQNRDDDERWRRRGYPREEEDEEIQGRIGARRWVR</sequence>
<evidence type="ECO:0000313" key="3">
    <source>
        <dbReference type="Proteomes" id="UP000008021"/>
    </source>
</evidence>
<name>A0A0E0DB11_9ORYZ</name>
<evidence type="ECO:0008006" key="4">
    <source>
        <dbReference type="Google" id="ProtNLM"/>
    </source>
</evidence>
<feature type="region of interest" description="Disordered" evidence="1">
    <location>
        <begin position="1"/>
        <end position="26"/>
    </location>
</feature>
<reference evidence="2" key="1">
    <citation type="submission" date="2015-04" db="UniProtKB">
        <authorList>
            <consortium name="EnsemblPlants"/>
        </authorList>
    </citation>
    <scope>IDENTIFICATION</scope>
</reference>
<dbReference type="AlphaFoldDB" id="A0A0E0DB11"/>
<dbReference type="Proteomes" id="UP000008021">
    <property type="component" value="Chromosome 4"/>
</dbReference>
<evidence type="ECO:0000256" key="1">
    <source>
        <dbReference type="SAM" id="MobiDB-lite"/>
    </source>
</evidence>
<evidence type="ECO:0000313" key="2">
    <source>
        <dbReference type="EnsemblPlants" id="OMERI04G03230.1"/>
    </source>
</evidence>
<organism evidence="2">
    <name type="scientific">Oryza meridionalis</name>
    <dbReference type="NCBI Taxonomy" id="40149"/>
    <lineage>
        <taxon>Eukaryota</taxon>
        <taxon>Viridiplantae</taxon>
        <taxon>Streptophyta</taxon>
        <taxon>Embryophyta</taxon>
        <taxon>Tracheophyta</taxon>
        <taxon>Spermatophyta</taxon>
        <taxon>Magnoliopsida</taxon>
        <taxon>Liliopsida</taxon>
        <taxon>Poales</taxon>
        <taxon>Poaceae</taxon>
        <taxon>BOP clade</taxon>
        <taxon>Oryzoideae</taxon>
        <taxon>Oryzeae</taxon>
        <taxon>Oryzinae</taxon>
        <taxon>Oryza</taxon>
    </lineage>
</organism>
<proteinExistence type="predicted"/>
<keyword evidence="3" id="KW-1185">Reference proteome</keyword>
<dbReference type="Gramene" id="OMERI04G03230.1">
    <property type="protein sequence ID" value="OMERI04G03230.1"/>
    <property type="gene ID" value="OMERI04G03230"/>
</dbReference>
<reference evidence="2" key="2">
    <citation type="submission" date="2018-05" db="EMBL/GenBank/DDBJ databases">
        <title>OmerRS3 (Oryza meridionalis Reference Sequence Version 3).</title>
        <authorList>
            <person name="Zhang J."/>
            <person name="Kudrna D."/>
            <person name="Lee S."/>
            <person name="Talag J."/>
            <person name="Welchert J."/>
            <person name="Wing R.A."/>
        </authorList>
    </citation>
    <scope>NUCLEOTIDE SEQUENCE [LARGE SCALE GENOMIC DNA]</scope>
    <source>
        <strain evidence="2">cv. OR44</strain>
    </source>
</reference>
<dbReference type="HOGENOM" id="CLU_2416994_0_0_1"/>
<protein>
    <recommendedName>
        <fullName evidence="4">DUF834 domain-containing protein</fullName>
    </recommendedName>
</protein>